<evidence type="ECO:0000313" key="3">
    <source>
        <dbReference type="EMBL" id="PGZ04985.1"/>
    </source>
</evidence>
<accession>A0A9X6U4V3</accession>
<evidence type="ECO:0000313" key="2">
    <source>
        <dbReference type="EMBL" id="PED16413.1"/>
    </source>
</evidence>
<dbReference type="EMBL" id="NVMD01000002">
    <property type="protein sequence ID" value="PED16413.1"/>
    <property type="molecule type" value="Genomic_DNA"/>
</dbReference>
<evidence type="ECO:0000256" key="1">
    <source>
        <dbReference type="SAM" id="Phobius"/>
    </source>
</evidence>
<gene>
    <name evidence="3" type="ORF">COE48_05215</name>
    <name evidence="2" type="ORF">CON01_00760</name>
</gene>
<name>A0A9X6U4V3_BACTU</name>
<feature type="transmembrane region" description="Helical" evidence="1">
    <location>
        <begin position="31"/>
        <end position="51"/>
    </location>
</feature>
<reference evidence="4 5" key="1">
    <citation type="submission" date="2017-09" db="EMBL/GenBank/DDBJ databases">
        <title>Large-scale bioinformatics analysis of Bacillus genomes uncovers conserved roles of natural products in bacterial physiology.</title>
        <authorList>
            <consortium name="Agbiome Team Llc"/>
            <person name="Bleich R.M."/>
            <person name="Grubbs K.J."/>
            <person name="Santa Maria K.C."/>
            <person name="Allen S.E."/>
            <person name="Farag S."/>
            <person name="Shank E.A."/>
            <person name="Bowers A."/>
        </authorList>
    </citation>
    <scope>NUCLEOTIDE SEQUENCE [LARGE SCALE GENOMIC DNA]</scope>
    <source>
        <strain evidence="3 5">AFS030179</strain>
        <strain evidence="2 4">AFS094940</strain>
    </source>
</reference>
<protein>
    <submittedName>
        <fullName evidence="2">Uncharacterized protein</fullName>
    </submittedName>
</protein>
<dbReference type="Proteomes" id="UP000220127">
    <property type="component" value="Unassembled WGS sequence"/>
</dbReference>
<keyword evidence="1" id="KW-0472">Membrane</keyword>
<proteinExistence type="predicted"/>
<keyword evidence="1" id="KW-1133">Transmembrane helix</keyword>
<dbReference type="AlphaFoldDB" id="A0A9X6U4V3"/>
<dbReference type="Proteomes" id="UP000223445">
    <property type="component" value="Unassembled WGS sequence"/>
</dbReference>
<comment type="caution">
    <text evidence="2">The sequence shown here is derived from an EMBL/GenBank/DDBJ whole genome shotgun (WGS) entry which is preliminary data.</text>
</comment>
<dbReference type="EMBL" id="NUPM01000005">
    <property type="protein sequence ID" value="PGZ04985.1"/>
    <property type="molecule type" value="Genomic_DNA"/>
</dbReference>
<organism evidence="2 4">
    <name type="scientific">Bacillus thuringiensis</name>
    <dbReference type="NCBI Taxonomy" id="1428"/>
    <lineage>
        <taxon>Bacteria</taxon>
        <taxon>Bacillati</taxon>
        <taxon>Bacillota</taxon>
        <taxon>Bacilli</taxon>
        <taxon>Bacillales</taxon>
        <taxon>Bacillaceae</taxon>
        <taxon>Bacillus</taxon>
        <taxon>Bacillus cereus group</taxon>
    </lineage>
</organism>
<dbReference type="RefSeq" id="WP_097877052.1">
    <property type="nucleotide sequence ID" value="NZ_JAUORE010000003.1"/>
</dbReference>
<feature type="transmembrane region" description="Helical" evidence="1">
    <location>
        <begin position="7"/>
        <end position="25"/>
    </location>
</feature>
<evidence type="ECO:0000313" key="5">
    <source>
        <dbReference type="Proteomes" id="UP000223445"/>
    </source>
</evidence>
<keyword evidence="1" id="KW-0812">Transmembrane</keyword>
<sequence>MKHIKIFALGVIVSGLGMTIAFLIATVFSWIMYLVIPLGAYVAGLFVYAAIEQKKLERKK</sequence>
<evidence type="ECO:0000313" key="4">
    <source>
        <dbReference type="Proteomes" id="UP000220127"/>
    </source>
</evidence>